<gene>
    <name evidence="3" type="ORF">Sradi_6956100</name>
</gene>
<dbReference type="Gene3D" id="3.60.10.10">
    <property type="entry name" value="Endonuclease/exonuclease/phosphatase"/>
    <property type="match status" value="1"/>
</dbReference>
<dbReference type="InterPro" id="IPR036691">
    <property type="entry name" value="Endo/exonu/phosph_ase_sf"/>
</dbReference>
<dbReference type="Pfam" id="PF03372">
    <property type="entry name" value="Exo_endo_phos"/>
    <property type="match status" value="1"/>
</dbReference>
<dbReference type="SUPFAM" id="SSF56219">
    <property type="entry name" value="DNase I-like"/>
    <property type="match status" value="1"/>
</dbReference>
<dbReference type="GO" id="GO:0003824">
    <property type="term" value="F:catalytic activity"/>
    <property type="evidence" value="ECO:0007669"/>
    <property type="project" value="InterPro"/>
</dbReference>
<proteinExistence type="predicted"/>
<dbReference type="EMBL" id="JACGWJ010000353">
    <property type="protein sequence ID" value="KAL0293095.1"/>
    <property type="molecule type" value="Genomic_DNA"/>
</dbReference>
<evidence type="ECO:0000313" key="3">
    <source>
        <dbReference type="EMBL" id="KAL0293095.1"/>
    </source>
</evidence>
<sequence>MDSHSLCSLTRTTHTASSVIHDHNSVDEEDDDDPNQETETDLQHKDAENVKTARVQSEFNFQEFFFQLATKVIDDRIATPFWNRHIRVPQQQVSINPIRVLNSGNDNGRPIVNEICENSQTVIVCENSLKSKSVDRNSYGKSHNPNLVTNLDDSQIHVINDPSACMASPPSIVGEKEQISNDVNSGNHGNPHGIFVGNIPLQPTDCDFKDVIAESFNQSTRRNLHYVTPTIQKGEIVVRPTANVVEDGSKRWKSTAVGYFLGKKPYFHAVESFVKSNWLDLMQVTATTNGFFFFKFKSVGAMEDVIEGGPWLFQGQPIVLQRWEPGMSLRKQKHTQVPVWVRLKHLPVEYWSDEGLSVVASGIGQPLYSDAVTKQCSRLDLLESVLCWIIIQSYQNIWKSLKKPIEVYVQKSVSTSGLEKSAVGVDFENAREPNLRHELAEEHAYVDQVSLPRTSGSGTSGIGKQGASTSGKEIALYNPFELLQQMEDNHGIMLHETNAGPKASNPTERCSMIKAASWNVRGLNGVAHQRSVENLVREFQLHFLGLVETRVREQNATNIQNSLLQNWSWFMDYNGPGGRIWLTWLPTEVGVEILQVDRQFIHCKLTNKKEHTNCLITVIYGDYDLIPRRDLWRNIVQLSGGICDEPWLLTGDFNAVMDGSEVNGYAADTSNSMAEFQECVATSELIQLSYTGAPFTWHNCSEGGRSLWKRLDRMLVNEAWLTIWPLTKYLCSTPRTSDHAPLILQGHEMQREVTMFRFEIFLTKLPSFLSSVKDVWRHHIVGTSMYALTRKLKALKPVLRGIRKHQGDLSQNVTSAANFLSVAQRLNQEFQHDSVLMSLEKCCRIVYCKAVNLEVNMLQQRAKLSWLKGGDQCSKIFHRKINAKRAAQRVYQIQNSEGILLTNYSDVVKEFKIVPPGPDGFSSGFFKASWSVIGEEVCKAVLEFFDNNRLLKQLNTTLLVLIPKVNMPTKVADFRPISCCNVIYKVITKIMVKRMQLVLDKLIDNTQNAFVPGRNIATNVLLAQELLAGYKQKKMPPRCTIKVDLQKAYDMVDWDYLLAVLRMFKFPGKFILWVEQCITTASFSISLNGGLHGFFQSSRGLRQGDPISPYLFVLVMESFHLLLLHKIRNDDNFKFHWRCKELGIVNLSFADDILLFCKADLHSVSVLKEGLLEFKELSGLQANAQKSQIIISKAGAQQLPQILTMLGFSQGHLPIKYLGVPLISSKLSIADCTPLLQKIESRITGWNQLNLSYAGRTQLIKSVLSSIHLYWSSVFILPKGVVKMIEMQLKGFLWRGSTGSGGYKVSWDLVCQPISHGGLGIRNVQSMNQALMAKHLWQVVTNQRDSIWVTWVLYTD</sequence>
<dbReference type="InterPro" id="IPR005135">
    <property type="entry name" value="Endo/exonuclease/phosphatase"/>
</dbReference>
<dbReference type="Pfam" id="PF14111">
    <property type="entry name" value="DUF4283"/>
    <property type="match status" value="1"/>
</dbReference>
<evidence type="ECO:0000259" key="2">
    <source>
        <dbReference type="PROSITE" id="PS50878"/>
    </source>
</evidence>
<dbReference type="PANTHER" id="PTHR33116:SF80">
    <property type="entry name" value="REVERSE TRANSCRIPTASE ZINC-BINDING DOMAIN-CONTAINING PROTEIN"/>
    <property type="match status" value="1"/>
</dbReference>
<dbReference type="InterPro" id="IPR043502">
    <property type="entry name" value="DNA/RNA_pol_sf"/>
</dbReference>
<feature type="domain" description="Reverse transcriptase" evidence="2">
    <location>
        <begin position="943"/>
        <end position="1222"/>
    </location>
</feature>
<feature type="compositionally biased region" description="Acidic residues" evidence="1">
    <location>
        <begin position="27"/>
        <end position="40"/>
    </location>
</feature>
<feature type="region of interest" description="Disordered" evidence="1">
    <location>
        <begin position="18"/>
        <end position="46"/>
    </location>
</feature>
<protein>
    <submittedName>
        <fullName evidence="3">Ribonuclease H protein</fullName>
    </submittedName>
</protein>
<dbReference type="CDD" id="cd01650">
    <property type="entry name" value="RT_nLTR_like"/>
    <property type="match status" value="1"/>
</dbReference>
<dbReference type="PROSITE" id="PS50878">
    <property type="entry name" value="RT_POL"/>
    <property type="match status" value="1"/>
</dbReference>
<reference evidence="3" key="1">
    <citation type="submission" date="2020-06" db="EMBL/GenBank/DDBJ databases">
        <authorList>
            <person name="Li T."/>
            <person name="Hu X."/>
            <person name="Zhang T."/>
            <person name="Song X."/>
            <person name="Zhang H."/>
            <person name="Dai N."/>
            <person name="Sheng W."/>
            <person name="Hou X."/>
            <person name="Wei L."/>
        </authorList>
    </citation>
    <scope>NUCLEOTIDE SEQUENCE</scope>
    <source>
        <strain evidence="3">G02</strain>
        <tissue evidence="3">Leaf</tissue>
    </source>
</reference>
<comment type="caution">
    <text evidence="3">The sequence shown here is derived from an EMBL/GenBank/DDBJ whole genome shotgun (WGS) entry which is preliminary data.</text>
</comment>
<reference evidence="3" key="2">
    <citation type="journal article" date="2024" name="Plant">
        <title>Genomic evolution and insights into agronomic trait innovations of Sesamum species.</title>
        <authorList>
            <person name="Miao H."/>
            <person name="Wang L."/>
            <person name="Qu L."/>
            <person name="Liu H."/>
            <person name="Sun Y."/>
            <person name="Le M."/>
            <person name="Wang Q."/>
            <person name="Wei S."/>
            <person name="Zheng Y."/>
            <person name="Lin W."/>
            <person name="Duan Y."/>
            <person name="Cao H."/>
            <person name="Xiong S."/>
            <person name="Wang X."/>
            <person name="Wei L."/>
            <person name="Li C."/>
            <person name="Ma Q."/>
            <person name="Ju M."/>
            <person name="Zhao R."/>
            <person name="Li G."/>
            <person name="Mu C."/>
            <person name="Tian Q."/>
            <person name="Mei H."/>
            <person name="Zhang T."/>
            <person name="Gao T."/>
            <person name="Zhang H."/>
        </authorList>
    </citation>
    <scope>NUCLEOTIDE SEQUENCE</scope>
    <source>
        <strain evidence="3">G02</strain>
    </source>
</reference>
<dbReference type="PANTHER" id="PTHR33116">
    <property type="entry name" value="REVERSE TRANSCRIPTASE ZINC-BINDING DOMAIN-CONTAINING PROTEIN-RELATED-RELATED"/>
    <property type="match status" value="1"/>
</dbReference>
<name>A0AAW2JHQ6_SESRA</name>
<dbReference type="SUPFAM" id="SSF56672">
    <property type="entry name" value="DNA/RNA polymerases"/>
    <property type="match status" value="1"/>
</dbReference>
<organism evidence="3">
    <name type="scientific">Sesamum radiatum</name>
    <name type="common">Black benniseed</name>
    <dbReference type="NCBI Taxonomy" id="300843"/>
    <lineage>
        <taxon>Eukaryota</taxon>
        <taxon>Viridiplantae</taxon>
        <taxon>Streptophyta</taxon>
        <taxon>Embryophyta</taxon>
        <taxon>Tracheophyta</taxon>
        <taxon>Spermatophyta</taxon>
        <taxon>Magnoliopsida</taxon>
        <taxon>eudicotyledons</taxon>
        <taxon>Gunneridae</taxon>
        <taxon>Pentapetalae</taxon>
        <taxon>asterids</taxon>
        <taxon>lamiids</taxon>
        <taxon>Lamiales</taxon>
        <taxon>Pedaliaceae</taxon>
        <taxon>Sesamum</taxon>
    </lineage>
</organism>
<accession>A0AAW2JHQ6</accession>
<dbReference type="InterPro" id="IPR000477">
    <property type="entry name" value="RT_dom"/>
</dbReference>
<evidence type="ECO:0000256" key="1">
    <source>
        <dbReference type="SAM" id="MobiDB-lite"/>
    </source>
</evidence>
<dbReference type="InterPro" id="IPR025558">
    <property type="entry name" value="DUF4283"/>
</dbReference>
<dbReference type="Pfam" id="PF00078">
    <property type="entry name" value="RVT_1"/>
    <property type="match status" value="1"/>
</dbReference>